<keyword evidence="2" id="KW-0812">Transmembrane</keyword>
<dbReference type="Pfam" id="PF14235">
    <property type="entry name" value="DUF4337"/>
    <property type="match status" value="1"/>
</dbReference>
<reference evidence="3" key="1">
    <citation type="submission" date="2006-05" db="EMBL/GenBank/DDBJ databases">
        <title>Complete sequence of chromosome 2 of Burkholderia cenocepacia AU 1054.</title>
        <authorList>
            <consortium name="US DOE Joint Genome Institute"/>
            <person name="Copeland A."/>
            <person name="Lucas S."/>
            <person name="Lapidus A."/>
            <person name="Barry K."/>
            <person name="Detter J.C."/>
            <person name="Glavina del Rio T."/>
            <person name="Hammon N."/>
            <person name="Israni S."/>
            <person name="Dalin E."/>
            <person name="Tice H."/>
            <person name="Pitluck S."/>
            <person name="Chain P."/>
            <person name="Malfatti S."/>
            <person name="Shin M."/>
            <person name="Vergez L."/>
            <person name="Schmutz J."/>
            <person name="Larimer F."/>
            <person name="Land M."/>
            <person name="Hauser L."/>
            <person name="Kyrpides N."/>
            <person name="Lykidis A."/>
            <person name="LiPuma J.J."/>
            <person name="Konstantinidis K."/>
            <person name="Tiedje J.M."/>
            <person name="Richardson P."/>
        </authorList>
    </citation>
    <scope>NUCLEOTIDE SEQUENCE [LARGE SCALE GENOMIC DNA]</scope>
    <source>
        <strain evidence="3">AU 1054</strain>
    </source>
</reference>
<organism evidence="3">
    <name type="scientific">Burkholderia orbicola (strain AU 1054)</name>
    <dbReference type="NCBI Taxonomy" id="331271"/>
    <lineage>
        <taxon>Bacteria</taxon>
        <taxon>Pseudomonadati</taxon>
        <taxon>Pseudomonadota</taxon>
        <taxon>Betaproteobacteria</taxon>
        <taxon>Burkholderiales</taxon>
        <taxon>Burkholderiaceae</taxon>
        <taxon>Burkholderia</taxon>
        <taxon>Burkholderia cepacia complex</taxon>
        <taxon>Burkholderia orbicola</taxon>
    </lineage>
</organism>
<keyword evidence="2" id="KW-1133">Transmembrane helix</keyword>
<feature type="transmembrane region" description="Helical" evidence="2">
    <location>
        <begin position="145"/>
        <end position="164"/>
    </location>
</feature>
<dbReference type="EMBL" id="CP000379">
    <property type="protein sequence ID" value="ABF78843.1"/>
    <property type="molecule type" value="Genomic_DNA"/>
</dbReference>
<feature type="compositionally biased region" description="Basic and acidic residues" evidence="1">
    <location>
        <begin position="1"/>
        <end position="22"/>
    </location>
</feature>
<evidence type="ECO:0000256" key="2">
    <source>
        <dbReference type="SAM" id="Phobius"/>
    </source>
</evidence>
<evidence type="ECO:0000313" key="3">
    <source>
        <dbReference type="EMBL" id="ABF78843.1"/>
    </source>
</evidence>
<protein>
    <submittedName>
        <fullName evidence="3">Twin-arginine translocation pathway signal</fullName>
    </submittedName>
</protein>
<proteinExistence type="predicted"/>
<feature type="region of interest" description="Disordered" evidence="1">
    <location>
        <begin position="1"/>
        <end position="26"/>
    </location>
</feature>
<sequence length="192" mass="20963">MSEEYEVHGPHDHAVEHHESHGGDPGTSRIAVLTAVLACFGAISAYQSGADESLALLYKNDAAIRKTEAANQWAYYQAKGDKQNLAELGAALSPETSPQRKRFETDAARYRADKEPIRARAEALEKEVEKNNAASEERMHRHHRWSQATTVIQISIALAAITILTRRSWMQGLSIGVAAIGIVVAGLAFFGV</sequence>
<dbReference type="HOGENOM" id="CLU_098538_0_0_4"/>
<feature type="transmembrane region" description="Helical" evidence="2">
    <location>
        <begin position="170"/>
        <end position="190"/>
    </location>
</feature>
<keyword evidence="2" id="KW-0472">Membrane</keyword>
<dbReference type="InterPro" id="IPR025570">
    <property type="entry name" value="DUF4337"/>
</dbReference>
<evidence type="ECO:0000256" key="1">
    <source>
        <dbReference type="SAM" id="MobiDB-lite"/>
    </source>
</evidence>
<accession>A0A0H2XX75</accession>
<gene>
    <name evidence="3" type="ordered locus">Bcen_3954</name>
</gene>
<dbReference type="AlphaFoldDB" id="A0A0H2XX75"/>
<name>A0A0H2XX75_BURO1</name>